<dbReference type="Pfam" id="PF00857">
    <property type="entry name" value="Isochorismatase"/>
    <property type="match status" value="1"/>
</dbReference>
<dbReference type="eggNOG" id="COG1335">
    <property type="taxonomic scope" value="Bacteria"/>
</dbReference>
<accession>A0A076EDI6</accession>
<organism evidence="3 4">
    <name type="scientific">Rhodococcus opacus</name>
    <name type="common">Nocardia opaca</name>
    <dbReference type="NCBI Taxonomy" id="37919"/>
    <lineage>
        <taxon>Bacteria</taxon>
        <taxon>Bacillati</taxon>
        <taxon>Actinomycetota</taxon>
        <taxon>Actinomycetes</taxon>
        <taxon>Mycobacteriales</taxon>
        <taxon>Nocardiaceae</taxon>
        <taxon>Rhodococcus</taxon>
    </lineage>
</organism>
<evidence type="ECO:0000256" key="1">
    <source>
        <dbReference type="ARBA" id="ARBA00022801"/>
    </source>
</evidence>
<protein>
    <submittedName>
        <fullName evidence="3">Cysteine hydrolase</fullName>
    </submittedName>
</protein>
<dbReference type="Proteomes" id="UP000028488">
    <property type="component" value="Chromosome"/>
</dbReference>
<name>A0A076EDI6_RHOOP</name>
<dbReference type="RefSeq" id="WP_037229652.1">
    <property type="nucleotide sequence ID" value="NZ_CP008947.1"/>
</dbReference>
<dbReference type="PANTHER" id="PTHR43540:SF6">
    <property type="entry name" value="ISOCHORISMATASE-LIKE DOMAIN-CONTAINING PROTEIN"/>
    <property type="match status" value="1"/>
</dbReference>
<proteinExistence type="predicted"/>
<reference evidence="3 4" key="1">
    <citation type="submission" date="2014-07" db="EMBL/GenBank/DDBJ databases">
        <title>Genome Sequence of Rhodococcus opacus Strain R7, a Biodegrader of Mono- and Polycyclic Aromatic Hydrocarbons.</title>
        <authorList>
            <person name="Di Gennaro P."/>
            <person name="Zampolli J."/>
            <person name="Presti I."/>
            <person name="Cappelletti M."/>
            <person name="D'Ursi P."/>
            <person name="Orro A."/>
            <person name="Mezzelani A."/>
            <person name="Milanesi L."/>
        </authorList>
    </citation>
    <scope>NUCLEOTIDE SEQUENCE [LARGE SCALE GENOMIC DNA]</scope>
    <source>
        <strain evidence="3 4">R7</strain>
    </source>
</reference>
<dbReference type="InterPro" id="IPR036380">
    <property type="entry name" value="Isochorismatase-like_sf"/>
</dbReference>
<evidence type="ECO:0000313" key="3">
    <source>
        <dbReference type="EMBL" id="AII03168.1"/>
    </source>
</evidence>
<dbReference type="InterPro" id="IPR016291">
    <property type="entry name" value="Isochorismatase"/>
</dbReference>
<dbReference type="GO" id="GO:0008908">
    <property type="term" value="F:isochorismatase activity"/>
    <property type="evidence" value="ECO:0007669"/>
    <property type="project" value="InterPro"/>
</dbReference>
<dbReference type="PRINTS" id="PR01398">
    <property type="entry name" value="ISCHRISMTASE"/>
</dbReference>
<evidence type="ECO:0000313" key="4">
    <source>
        <dbReference type="Proteomes" id="UP000028488"/>
    </source>
</evidence>
<dbReference type="CDD" id="cd00431">
    <property type="entry name" value="cysteine_hydrolases"/>
    <property type="match status" value="1"/>
</dbReference>
<dbReference type="AlphaFoldDB" id="A0A076EDI6"/>
<dbReference type="EMBL" id="CP008947">
    <property type="protein sequence ID" value="AII03168.1"/>
    <property type="molecule type" value="Genomic_DNA"/>
</dbReference>
<dbReference type="Gene3D" id="3.40.50.850">
    <property type="entry name" value="Isochorismatase-like"/>
    <property type="match status" value="1"/>
</dbReference>
<dbReference type="PANTHER" id="PTHR43540">
    <property type="entry name" value="PEROXYUREIDOACRYLATE/UREIDOACRYLATE AMIDOHYDROLASE-RELATED"/>
    <property type="match status" value="1"/>
</dbReference>
<evidence type="ECO:0000259" key="2">
    <source>
        <dbReference type="Pfam" id="PF00857"/>
    </source>
</evidence>
<sequence length="211" mass="22745">MSSVPFRYDPARCALIVIDMQNDFCSPDGSLARKGFDVTAPVAMAPRLDHLVSSARTAGVRVIFVRTLHDETTDTPQWLGRVGEGPDAARTGITCRTGTSGADYYAVAPQDGDVVITKNRFSAFVGTNLDLTLRSLGIDSLLFTGVATEVCVESSLRSALFHEYWVSLVEDCAATYSRTAHDASVSVVAQNFGTVITAEKLETFWTTLPGL</sequence>
<feature type="domain" description="Isochorismatase-like" evidence="2">
    <location>
        <begin position="13"/>
        <end position="199"/>
    </location>
</feature>
<keyword evidence="1 3" id="KW-0378">Hydrolase</keyword>
<dbReference type="SUPFAM" id="SSF52499">
    <property type="entry name" value="Isochorismatase-like hydrolases"/>
    <property type="match status" value="1"/>
</dbReference>
<gene>
    <name evidence="3" type="ORF">EP51_00140</name>
</gene>
<dbReference type="InterPro" id="IPR050272">
    <property type="entry name" value="Isochorismatase-like_hydrls"/>
</dbReference>
<dbReference type="InterPro" id="IPR000868">
    <property type="entry name" value="Isochorismatase-like_dom"/>
</dbReference>